<evidence type="ECO:0000313" key="4">
    <source>
        <dbReference type="EMBL" id="GIM68825.1"/>
    </source>
</evidence>
<dbReference type="SUPFAM" id="SSF55797">
    <property type="entry name" value="PR-1-like"/>
    <property type="match status" value="1"/>
</dbReference>
<dbReference type="PANTHER" id="PTHR31157:SF1">
    <property type="entry name" value="SCP DOMAIN-CONTAINING PROTEIN"/>
    <property type="match status" value="1"/>
</dbReference>
<accession>A0A919SBM3</accession>
<organism evidence="4 5">
    <name type="scientific">Actinoplanes auranticolor</name>
    <dbReference type="NCBI Taxonomy" id="47988"/>
    <lineage>
        <taxon>Bacteria</taxon>
        <taxon>Bacillati</taxon>
        <taxon>Actinomycetota</taxon>
        <taxon>Actinomycetes</taxon>
        <taxon>Micromonosporales</taxon>
        <taxon>Micromonosporaceae</taxon>
        <taxon>Actinoplanes</taxon>
    </lineage>
</organism>
<gene>
    <name evidence="4" type="ORF">Aau02nite_33420</name>
</gene>
<evidence type="ECO:0000256" key="1">
    <source>
        <dbReference type="SAM" id="MobiDB-lite"/>
    </source>
</evidence>
<dbReference type="Proteomes" id="UP000681340">
    <property type="component" value="Unassembled WGS sequence"/>
</dbReference>
<protein>
    <recommendedName>
        <fullName evidence="3">SCP domain-containing protein</fullName>
    </recommendedName>
</protein>
<keyword evidence="2" id="KW-0732">Signal</keyword>
<dbReference type="InterPro" id="IPR014044">
    <property type="entry name" value="CAP_dom"/>
</dbReference>
<dbReference type="Gene3D" id="3.40.33.10">
    <property type="entry name" value="CAP"/>
    <property type="match status" value="1"/>
</dbReference>
<proteinExistence type="predicted"/>
<feature type="chain" id="PRO_5036766506" description="SCP domain-containing protein" evidence="2">
    <location>
        <begin position="29"/>
        <end position="305"/>
    </location>
</feature>
<dbReference type="AlphaFoldDB" id="A0A919SBM3"/>
<evidence type="ECO:0000313" key="5">
    <source>
        <dbReference type="Proteomes" id="UP000681340"/>
    </source>
</evidence>
<keyword evidence="5" id="KW-1185">Reference proteome</keyword>
<feature type="region of interest" description="Disordered" evidence="1">
    <location>
        <begin position="59"/>
        <end position="180"/>
    </location>
</feature>
<comment type="caution">
    <text evidence="4">The sequence shown here is derived from an EMBL/GenBank/DDBJ whole genome shotgun (WGS) entry which is preliminary data.</text>
</comment>
<dbReference type="RefSeq" id="WP_212989319.1">
    <property type="nucleotide sequence ID" value="NZ_BAABEA010000008.1"/>
</dbReference>
<name>A0A919SBM3_9ACTN</name>
<feature type="compositionally biased region" description="Low complexity" evidence="1">
    <location>
        <begin position="61"/>
        <end position="75"/>
    </location>
</feature>
<feature type="compositionally biased region" description="Low complexity" evidence="1">
    <location>
        <begin position="92"/>
        <end position="132"/>
    </location>
</feature>
<sequence>MRKPAVVVTAAVSAVLAGGIMVATTAGAEETPATPAAPSMVLPDLPAIPQLPADAGVPATAGLPAVPGDPAAPAGQLTPATGAHAPARPGGAVDPAKPAADQPAAPGAATTAARPAADAATRPAAGSPAAAKPDVKPDDRADAKPAADRPVRGGKPNAFSAAQRDVTTSQALSTDPGGSVQQQALTLVNENRRRGGCDKLTVDRRLIVAANRHAAEMARRGYFAHEDLRGQRAGDRVEDAGYQWSRYGENIARGQDSVAEVVDGWMKSPEHRENIMDCALREVGVGLAFSADRTPYWVQDFATPQ</sequence>
<evidence type="ECO:0000256" key="2">
    <source>
        <dbReference type="SAM" id="SignalP"/>
    </source>
</evidence>
<feature type="domain" description="SCP" evidence="3">
    <location>
        <begin position="185"/>
        <end position="301"/>
    </location>
</feature>
<dbReference type="PANTHER" id="PTHR31157">
    <property type="entry name" value="SCP DOMAIN-CONTAINING PROTEIN"/>
    <property type="match status" value="1"/>
</dbReference>
<evidence type="ECO:0000259" key="3">
    <source>
        <dbReference type="Pfam" id="PF00188"/>
    </source>
</evidence>
<dbReference type="InterPro" id="IPR035940">
    <property type="entry name" value="CAP_sf"/>
</dbReference>
<feature type="compositionally biased region" description="Basic and acidic residues" evidence="1">
    <location>
        <begin position="133"/>
        <end position="151"/>
    </location>
</feature>
<dbReference type="Pfam" id="PF00188">
    <property type="entry name" value="CAP"/>
    <property type="match status" value="1"/>
</dbReference>
<dbReference type="CDD" id="cd05379">
    <property type="entry name" value="CAP_bacterial"/>
    <property type="match status" value="1"/>
</dbReference>
<feature type="signal peptide" evidence="2">
    <location>
        <begin position="1"/>
        <end position="28"/>
    </location>
</feature>
<dbReference type="EMBL" id="BOQL01000026">
    <property type="protein sequence ID" value="GIM68825.1"/>
    <property type="molecule type" value="Genomic_DNA"/>
</dbReference>
<reference evidence="4" key="1">
    <citation type="submission" date="2021-03" db="EMBL/GenBank/DDBJ databases">
        <title>Whole genome shotgun sequence of Actinoplanes auranticolor NBRC 12245.</title>
        <authorList>
            <person name="Komaki H."/>
            <person name="Tamura T."/>
        </authorList>
    </citation>
    <scope>NUCLEOTIDE SEQUENCE</scope>
    <source>
        <strain evidence="4">NBRC 12245</strain>
    </source>
</reference>